<name>A0A0J8RAH6_COCIT</name>
<dbReference type="AlphaFoldDB" id="A0A0J8RAH6"/>
<dbReference type="STRING" id="454286.A0A0J8RAH6"/>
<keyword evidence="5 8" id="KW-0418">Kinase</keyword>
<dbReference type="GO" id="GO:0001678">
    <property type="term" value="P:intracellular glucose homeostasis"/>
    <property type="evidence" value="ECO:0007669"/>
    <property type="project" value="InterPro"/>
</dbReference>
<dbReference type="Pfam" id="PF03727">
    <property type="entry name" value="Hexokinase_2"/>
    <property type="match status" value="1"/>
</dbReference>
<dbReference type="InterPro" id="IPR043129">
    <property type="entry name" value="ATPase_NBD"/>
</dbReference>
<dbReference type="PROSITE" id="PS00378">
    <property type="entry name" value="HEXOKINASE_1"/>
    <property type="match status" value="1"/>
</dbReference>
<dbReference type="GO" id="GO:0005524">
    <property type="term" value="F:ATP binding"/>
    <property type="evidence" value="ECO:0007669"/>
    <property type="project" value="UniProtKB-UniRule"/>
</dbReference>
<dbReference type="EMBL" id="DS268214">
    <property type="protein sequence ID" value="KMU82079.1"/>
    <property type="molecule type" value="Genomic_DNA"/>
</dbReference>
<dbReference type="GO" id="GO:0004340">
    <property type="term" value="F:glucokinase activity"/>
    <property type="evidence" value="ECO:0007669"/>
    <property type="project" value="TreeGrafter"/>
</dbReference>
<organism evidence="11 12">
    <name type="scientific">Coccidioides immitis RMSCC 3703</name>
    <dbReference type="NCBI Taxonomy" id="454286"/>
    <lineage>
        <taxon>Eukaryota</taxon>
        <taxon>Fungi</taxon>
        <taxon>Dikarya</taxon>
        <taxon>Ascomycota</taxon>
        <taxon>Pezizomycotina</taxon>
        <taxon>Eurotiomycetes</taxon>
        <taxon>Eurotiomycetidae</taxon>
        <taxon>Onygenales</taxon>
        <taxon>Onygenaceae</taxon>
        <taxon>Coccidioides</taxon>
    </lineage>
</organism>
<dbReference type="InterPro" id="IPR001312">
    <property type="entry name" value="Hexokinase"/>
</dbReference>
<keyword evidence="4 8" id="KW-0547">Nucleotide-binding</keyword>
<dbReference type="UniPathway" id="UPA00109">
    <property type="reaction ID" value="UER00180"/>
</dbReference>
<dbReference type="Pfam" id="PF00349">
    <property type="entry name" value="Hexokinase_1"/>
    <property type="match status" value="1"/>
</dbReference>
<feature type="domain" description="Hexokinase C-terminal" evidence="10">
    <location>
        <begin position="201"/>
        <end position="411"/>
    </location>
</feature>
<dbReference type="GO" id="GO:0005739">
    <property type="term" value="C:mitochondrion"/>
    <property type="evidence" value="ECO:0007669"/>
    <property type="project" value="TreeGrafter"/>
</dbReference>
<accession>A0A0J8RAH6</accession>
<keyword evidence="7 8" id="KW-0324">Glycolysis</keyword>
<feature type="domain" description="Hexokinase N-terminal" evidence="9">
    <location>
        <begin position="13"/>
        <end position="183"/>
    </location>
</feature>
<dbReference type="PANTHER" id="PTHR19443:SF30">
    <property type="entry name" value="GLUCOKINASE-1-RELATED"/>
    <property type="match status" value="1"/>
</dbReference>
<evidence type="ECO:0000256" key="4">
    <source>
        <dbReference type="ARBA" id="ARBA00022741"/>
    </source>
</evidence>
<dbReference type="Gene3D" id="3.30.420.40">
    <property type="match status" value="1"/>
</dbReference>
<evidence type="ECO:0000256" key="3">
    <source>
        <dbReference type="ARBA" id="ARBA00022679"/>
    </source>
</evidence>
<comment type="similarity">
    <text evidence="2 8">Belongs to the hexokinase family.</text>
</comment>
<dbReference type="GO" id="GO:0005536">
    <property type="term" value="F:D-glucose binding"/>
    <property type="evidence" value="ECO:0007669"/>
    <property type="project" value="InterPro"/>
</dbReference>
<keyword evidence="6 8" id="KW-0067">ATP-binding</keyword>
<evidence type="ECO:0000313" key="11">
    <source>
        <dbReference type="EMBL" id="KMU82079.1"/>
    </source>
</evidence>
<dbReference type="Gene3D" id="3.40.367.20">
    <property type="match status" value="1"/>
</dbReference>
<keyword evidence="3 8" id="KW-0808">Transferase</keyword>
<evidence type="ECO:0000256" key="2">
    <source>
        <dbReference type="ARBA" id="ARBA00009225"/>
    </source>
</evidence>
<dbReference type="InterPro" id="IPR019807">
    <property type="entry name" value="Hexokinase_BS"/>
</dbReference>
<sequence>MLPQSDQPVIAEAKRIAAEFEYSSADVNRGVKKFLSEMEIGLTGEGSTLSQIPSYITCVPDGSEKGVYLAVDLGGTNIRVCSIHLNGDSTFDMTQEKAVIPRELMVSDSAAELFGFIAEQIECFLQKHHEERYASHTEKRRLGNIAFHDEDIFDLGFTFSFPVIQTAINKGNLYRWTKGFDIRRLWAKMFANCYKMLSIREIYLFDNPLEVLPNTRHDQELDGISVNPGVQMFEKRVSGMFLGEILRCTILHMNKNPALNLCGGSSAIPKDSILYQHWGIDTKFLSTVEGDSTDDLREVKEELRSDLGIENASTTDCKAIKVLTHAIGKRAARLSAVPLAAIIISSGRLGTEDVIDIGVDGSLIEFYPGYEKYIREAWREIPEIGEKGEKKIQIGIAKDGSGVGAALSALVARQAEKRKQG</sequence>
<dbReference type="GO" id="GO:0008865">
    <property type="term" value="F:fructokinase activity"/>
    <property type="evidence" value="ECO:0007669"/>
    <property type="project" value="TreeGrafter"/>
</dbReference>
<dbReference type="GO" id="GO:0005829">
    <property type="term" value="C:cytosol"/>
    <property type="evidence" value="ECO:0007669"/>
    <property type="project" value="TreeGrafter"/>
</dbReference>
<gene>
    <name evidence="11" type="ORF">CISG_09609</name>
</gene>
<dbReference type="InterPro" id="IPR022672">
    <property type="entry name" value="Hexokinase_N"/>
</dbReference>
<evidence type="ECO:0000256" key="6">
    <source>
        <dbReference type="ARBA" id="ARBA00022840"/>
    </source>
</evidence>
<dbReference type="GO" id="GO:0006096">
    <property type="term" value="P:glycolytic process"/>
    <property type="evidence" value="ECO:0007669"/>
    <property type="project" value="UniProtKB-UniPathway"/>
</dbReference>
<dbReference type="EC" id="2.7.1.-" evidence="8"/>
<evidence type="ECO:0000256" key="7">
    <source>
        <dbReference type="ARBA" id="ARBA00023152"/>
    </source>
</evidence>
<dbReference type="PROSITE" id="PS51748">
    <property type="entry name" value="HEXOKINASE_2"/>
    <property type="match status" value="1"/>
</dbReference>
<dbReference type="Gene3D" id="1.10.287.1250">
    <property type="match status" value="1"/>
</dbReference>
<evidence type="ECO:0000259" key="9">
    <source>
        <dbReference type="Pfam" id="PF00349"/>
    </source>
</evidence>
<evidence type="ECO:0000256" key="1">
    <source>
        <dbReference type="ARBA" id="ARBA00004888"/>
    </source>
</evidence>
<dbReference type="OrthoDB" id="419537at2759"/>
<evidence type="ECO:0000256" key="5">
    <source>
        <dbReference type="ARBA" id="ARBA00022777"/>
    </source>
</evidence>
<evidence type="ECO:0000256" key="8">
    <source>
        <dbReference type="RuleBase" id="RU362007"/>
    </source>
</evidence>
<evidence type="ECO:0000313" key="12">
    <source>
        <dbReference type="Proteomes" id="UP000054559"/>
    </source>
</evidence>
<dbReference type="PANTHER" id="PTHR19443">
    <property type="entry name" value="HEXOKINASE"/>
    <property type="match status" value="1"/>
</dbReference>
<comment type="pathway">
    <text evidence="1">Carbohydrate degradation; glycolysis; D-glyceraldehyde 3-phosphate and glycerone phosphate from D-glucose: step 1/4.</text>
</comment>
<dbReference type="Proteomes" id="UP000054559">
    <property type="component" value="Unassembled WGS sequence"/>
</dbReference>
<evidence type="ECO:0000259" key="10">
    <source>
        <dbReference type="Pfam" id="PF03727"/>
    </source>
</evidence>
<dbReference type="SUPFAM" id="SSF53067">
    <property type="entry name" value="Actin-like ATPase domain"/>
    <property type="match status" value="2"/>
</dbReference>
<protein>
    <recommendedName>
        <fullName evidence="8">Phosphotransferase</fullName>
        <ecNumber evidence="8">2.7.1.-</ecNumber>
    </recommendedName>
</protein>
<dbReference type="PRINTS" id="PR00475">
    <property type="entry name" value="HEXOKINASE"/>
</dbReference>
<dbReference type="InterPro" id="IPR022673">
    <property type="entry name" value="Hexokinase_C"/>
</dbReference>
<proteinExistence type="inferred from homology"/>
<reference evidence="12" key="1">
    <citation type="journal article" date="2010" name="Genome Res.">
        <title>Population genomic sequencing of Coccidioides fungi reveals recent hybridization and transposon control.</title>
        <authorList>
            <person name="Neafsey D.E."/>
            <person name="Barker B.M."/>
            <person name="Sharpton T.J."/>
            <person name="Stajich J.E."/>
            <person name="Park D.J."/>
            <person name="Whiston E."/>
            <person name="Hung C.-Y."/>
            <person name="McMahan C."/>
            <person name="White J."/>
            <person name="Sykes S."/>
            <person name="Heiman D."/>
            <person name="Young S."/>
            <person name="Zeng Q."/>
            <person name="Abouelleil A."/>
            <person name="Aftuck L."/>
            <person name="Bessette D."/>
            <person name="Brown A."/>
            <person name="FitzGerald M."/>
            <person name="Lui A."/>
            <person name="Macdonald J.P."/>
            <person name="Priest M."/>
            <person name="Orbach M.J."/>
            <person name="Galgiani J.N."/>
            <person name="Kirkland T.N."/>
            <person name="Cole G.T."/>
            <person name="Birren B.W."/>
            <person name="Henn M.R."/>
            <person name="Taylor J.W."/>
            <person name="Rounsley S.D."/>
        </authorList>
    </citation>
    <scope>NUCLEOTIDE SEQUENCE [LARGE SCALE GENOMIC DNA]</scope>
    <source>
        <strain evidence="12">RMSCC 3703</strain>
    </source>
</reference>
<dbReference type="GO" id="GO:0006006">
    <property type="term" value="P:glucose metabolic process"/>
    <property type="evidence" value="ECO:0007669"/>
    <property type="project" value="TreeGrafter"/>
</dbReference>